<comment type="caution">
    <text evidence="1">The sequence shown here is derived from an EMBL/GenBank/DDBJ whole genome shotgun (WGS) entry which is preliminary data.</text>
</comment>
<organism evidence="1 2">
    <name type="scientific">Candidatus Yanofskybacteria bacterium RIFCSPLOWO2_01_FULL_43_22</name>
    <dbReference type="NCBI Taxonomy" id="1802695"/>
    <lineage>
        <taxon>Bacteria</taxon>
        <taxon>Candidatus Yanofskyibacteriota</taxon>
    </lineage>
</organism>
<dbReference type="AlphaFoldDB" id="A0A1F8GF44"/>
<proteinExistence type="predicted"/>
<dbReference type="Proteomes" id="UP000178911">
    <property type="component" value="Unassembled WGS sequence"/>
</dbReference>
<dbReference type="STRING" id="1802695.A3A13_02945"/>
<dbReference type="EMBL" id="MGKJ01000014">
    <property type="protein sequence ID" value="OGN24004.1"/>
    <property type="molecule type" value="Genomic_DNA"/>
</dbReference>
<evidence type="ECO:0000313" key="2">
    <source>
        <dbReference type="Proteomes" id="UP000178911"/>
    </source>
</evidence>
<name>A0A1F8GF44_9BACT</name>
<protein>
    <submittedName>
        <fullName evidence="1">Uncharacterized protein</fullName>
    </submittedName>
</protein>
<sequence>MSSDKELTVEQFKLACISNNEFTDEQIWTLIQNVVLSSEEDVREFVAVLHKYRPDLEERFFNHIVITID</sequence>
<gene>
    <name evidence="1" type="ORF">A3A13_02945</name>
</gene>
<accession>A0A1F8GF44</accession>
<evidence type="ECO:0000313" key="1">
    <source>
        <dbReference type="EMBL" id="OGN24004.1"/>
    </source>
</evidence>
<reference evidence="1 2" key="1">
    <citation type="journal article" date="2016" name="Nat. Commun.">
        <title>Thousands of microbial genomes shed light on interconnected biogeochemical processes in an aquifer system.</title>
        <authorList>
            <person name="Anantharaman K."/>
            <person name="Brown C.T."/>
            <person name="Hug L.A."/>
            <person name="Sharon I."/>
            <person name="Castelle C.J."/>
            <person name="Probst A.J."/>
            <person name="Thomas B.C."/>
            <person name="Singh A."/>
            <person name="Wilkins M.J."/>
            <person name="Karaoz U."/>
            <person name="Brodie E.L."/>
            <person name="Williams K.H."/>
            <person name="Hubbard S.S."/>
            <person name="Banfield J.F."/>
        </authorList>
    </citation>
    <scope>NUCLEOTIDE SEQUENCE [LARGE SCALE GENOMIC DNA]</scope>
</reference>